<dbReference type="Pfam" id="PF01239">
    <property type="entry name" value="PPTA"/>
    <property type="match status" value="2"/>
</dbReference>
<keyword evidence="3 6" id="KW-0808">Transferase</keyword>
<evidence type="ECO:0000256" key="4">
    <source>
        <dbReference type="ARBA" id="ARBA00022737"/>
    </source>
</evidence>
<sequence length="478" mass="57266">MMHGQSKLKAEILSEEEIKLRAEKGQQILDSLDYFFKVRKNQVNQPEDQLAFSELMAKLCPEIATIYNYRREVLQTKFDHLGGLLSESKNIDIYKQLVKLIQSEFMLITILLKQHPKSYTLWTHRQWMVLRSQEIDQLISQINQENQFKLIEAIKQEYELCSKMLDRDERNFHVWNYRNWLSSISAFGKEDEFTKKKIEQNFSNFSAYHFRSKYFMKNYNQSENIIERIKTEQILGLLPLPFERLKQETELIQQAIYIQPKEHGVYLYHRWLVGVVQPFGVTKIEKVQNNSIQLQFNRPVTNVENSFEIFNQENVLKIINIKVEGIRVIISFEEQQITNLKIKIHNQIYENQSKETIISEDESSKFMVPSEINLTKNNDGFTYTNTIQQEFQNAINEIHKYLEENIDFIKQVIEEERENRFPYIQVLYLLQFKLRTQKLIDESKTNAIIKEALQHCEQLKKIQNDHQAQFLYEFWSQF</sequence>
<keyword evidence="4" id="KW-0677">Repeat</keyword>
<evidence type="ECO:0000256" key="1">
    <source>
        <dbReference type="ARBA" id="ARBA00006734"/>
    </source>
</evidence>
<evidence type="ECO:0000256" key="5">
    <source>
        <dbReference type="ARBA" id="ARBA00047658"/>
    </source>
</evidence>
<evidence type="ECO:0000313" key="8">
    <source>
        <dbReference type="Proteomes" id="UP000688137"/>
    </source>
</evidence>
<keyword evidence="8" id="KW-1185">Reference proteome</keyword>
<reference evidence="7" key="1">
    <citation type="submission" date="2021-01" db="EMBL/GenBank/DDBJ databases">
        <authorList>
            <consortium name="Genoscope - CEA"/>
            <person name="William W."/>
        </authorList>
    </citation>
    <scope>NUCLEOTIDE SEQUENCE</scope>
</reference>
<proteinExistence type="inferred from homology"/>
<dbReference type="InterPro" id="IPR002088">
    <property type="entry name" value="Prenyl_trans_a"/>
</dbReference>
<dbReference type="PANTHER" id="PTHR11129">
    <property type="entry name" value="PROTEIN FARNESYLTRANSFERASE ALPHA SUBUNIT/RAB GERANYLGERANYL TRANSFERASE ALPHA SUBUNIT"/>
    <property type="match status" value="1"/>
</dbReference>
<evidence type="ECO:0000256" key="3">
    <source>
        <dbReference type="ARBA" id="ARBA00022679"/>
    </source>
</evidence>
<gene>
    <name evidence="7" type="ORF">PPRIM_AZ9-3.1.T0120216</name>
</gene>
<protein>
    <recommendedName>
        <fullName evidence="6">Geranylgeranyl transferase type-2 subunit alpha</fullName>
        <ecNumber evidence="6">2.5.1.60</ecNumber>
    </recommendedName>
    <alternativeName>
        <fullName evidence="6">Geranylgeranyl transferase type II subunit alpha</fullName>
    </alternativeName>
</protein>
<dbReference type="EMBL" id="CAJJDM010000009">
    <property type="protein sequence ID" value="CAD8047905.1"/>
    <property type="molecule type" value="Genomic_DNA"/>
</dbReference>
<accession>A0A8S1JY57</accession>
<comment type="caution">
    <text evidence="7">The sequence shown here is derived from an EMBL/GenBank/DDBJ whole genome shotgun (WGS) entry which is preliminary data.</text>
</comment>
<dbReference type="GO" id="GO:0004663">
    <property type="term" value="F:Rab geranylgeranyltransferase activity"/>
    <property type="evidence" value="ECO:0007669"/>
    <property type="project" value="UniProtKB-UniRule"/>
</dbReference>
<dbReference type="Proteomes" id="UP000688137">
    <property type="component" value="Unassembled WGS sequence"/>
</dbReference>
<dbReference type="OMA" id="FRSKYFM"/>
<dbReference type="AlphaFoldDB" id="A0A8S1JY57"/>
<dbReference type="GO" id="GO:0097354">
    <property type="term" value="P:prenylation"/>
    <property type="evidence" value="ECO:0007669"/>
    <property type="project" value="UniProtKB-UniRule"/>
</dbReference>
<dbReference type="PROSITE" id="PS51147">
    <property type="entry name" value="PFTA"/>
    <property type="match status" value="2"/>
</dbReference>
<keyword evidence="2 6" id="KW-0637">Prenyltransferase</keyword>
<dbReference type="PANTHER" id="PTHR11129:SF2">
    <property type="entry name" value="GERANYLGERANYL TRANSFERASE TYPE-2 SUBUNIT ALPHA"/>
    <property type="match status" value="1"/>
</dbReference>
<evidence type="ECO:0000256" key="6">
    <source>
        <dbReference type="RuleBase" id="RU367120"/>
    </source>
</evidence>
<comment type="similarity">
    <text evidence="1 6">Belongs to the protein prenyltransferase subunit alpha family.</text>
</comment>
<evidence type="ECO:0000313" key="7">
    <source>
        <dbReference type="EMBL" id="CAD8047905.1"/>
    </source>
</evidence>
<organism evidence="7 8">
    <name type="scientific">Paramecium primaurelia</name>
    <dbReference type="NCBI Taxonomy" id="5886"/>
    <lineage>
        <taxon>Eukaryota</taxon>
        <taxon>Sar</taxon>
        <taxon>Alveolata</taxon>
        <taxon>Ciliophora</taxon>
        <taxon>Intramacronucleata</taxon>
        <taxon>Oligohymenophorea</taxon>
        <taxon>Peniculida</taxon>
        <taxon>Parameciidae</taxon>
        <taxon>Paramecium</taxon>
    </lineage>
</organism>
<name>A0A8S1JY57_PARPR</name>
<dbReference type="EC" id="2.5.1.60" evidence="6"/>
<comment type="function">
    <text evidence="6">Catalyzes the transfer of a geranyl-geranyl moiety from geranyl-geranyl pyrophosphate to cysteines occuring in specific C-terminal amino acid sequences.</text>
</comment>
<comment type="catalytic activity">
    <reaction evidence="5 6">
        <text>geranylgeranyl diphosphate + L-cysteinyl-[protein] = S-geranylgeranyl-L-cysteinyl-[protein] + diphosphate</text>
        <dbReference type="Rhea" id="RHEA:21240"/>
        <dbReference type="Rhea" id="RHEA-COMP:10131"/>
        <dbReference type="Rhea" id="RHEA-COMP:11537"/>
        <dbReference type="ChEBI" id="CHEBI:29950"/>
        <dbReference type="ChEBI" id="CHEBI:33019"/>
        <dbReference type="ChEBI" id="CHEBI:57533"/>
        <dbReference type="ChEBI" id="CHEBI:86021"/>
        <dbReference type="EC" id="2.5.1.60"/>
    </reaction>
</comment>
<evidence type="ECO:0000256" key="2">
    <source>
        <dbReference type="ARBA" id="ARBA00022602"/>
    </source>
</evidence>
<dbReference type="GO" id="GO:0005968">
    <property type="term" value="C:Rab-protein geranylgeranyltransferase complex"/>
    <property type="evidence" value="ECO:0007669"/>
    <property type="project" value="TreeGrafter"/>
</dbReference>